<dbReference type="SUPFAM" id="SSF56672">
    <property type="entry name" value="DNA/RNA polymerases"/>
    <property type="match status" value="1"/>
</dbReference>
<sequence>MQFLVDTGSDLCVFPRSALPQRRPKTNYHLYAANGSVIDTYGYYHMELNLGLRRDYSWRFVVADVTRAIFGVDFLSFYNIMVDVRNQRLVDNTTSLSSKGVSAQTTPTISSVKSVVGDTRYHNLLREFPDITRPNGSQPALKHDTVHHIRTTPGPPVFSSPRRLAPDKLKIAKQEFEAMLKSGVARPSESSWSSALHIAPKKDNGWRPCGDYRRLNDRTIPDRYPIKHIQDFIHQLAGSQIFSKIDLVKAFNQIPVNPEDICKTAITTPFGLYEFPFMTFGLRNAAQTFQRFIDEVLRGLDFCYGYVDDVLIFSATEAEHEGHLRKLFKRLSDYGICINSAKSEFGKSKITFLGHEVSSKGINPLQSKVQAVQDFSVPKTVKELRQFLGMFNFYRRFVPNASKIQSPLNAALTGSKKSGSQPVELTSDMMDAFNACKDHLAKAAMLAHPHTEAELAIFTDASDTAIGGVLQQRMDKKQQWQPLAFFSRSLKPSQRKYSPYDRELLAIYEATKYFRHMVEARDFDIYTDHKPLTFAFTTKRDKCSPRQFRYLDYISQFTTNIKYVSGSDNK</sequence>
<keyword evidence="6" id="KW-0255">Endonuclease</keyword>
<evidence type="ECO:0000256" key="6">
    <source>
        <dbReference type="ARBA" id="ARBA00022759"/>
    </source>
</evidence>
<dbReference type="EC" id="2.7.7.49" evidence="1"/>
<dbReference type="InterPro" id="IPR041577">
    <property type="entry name" value="RT_RNaseH_2"/>
</dbReference>
<dbReference type="GO" id="GO:0003964">
    <property type="term" value="F:RNA-directed DNA polymerase activity"/>
    <property type="evidence" value="ECO:0007669"/>
    <property type="project" value="UniProtKB-KW"/>
</dbReference>
<dbReference type="PANTHER" id="PTHR37984">
    <property type="entry name" value="PROTEIN CBG26694"/>
    <property type="match status" value="1"/>
</dbReference>
<reference evidence="15" key="1">
    <citation type="submission" date="2020-11" db="EMBL/GenBank/DDBJ databases">
        <authorList>
            <person name="Whiteford S."/>
        </authorList>
    </citation>
    <scope>NUCLEOTIDE SEQUENCE</scope>
</reference>
<evidence type="ECO:0000256" key="1">
    <source>
        <dbReference type="ARBA" id="ARBA00012493"/>
    </source>
</evidence>
<dbReference type="Proteomes" id="UP000653454">
    <property type="component" value="Unassembled WGS sequence"/>
</dbReference>
<keyword evidence="10" id="KW-0229">DNA integration</keyword>
<dbReference type="PANTHER" id="PTHR37984:SF5">
    <property type="entry name" value="PROTEIN NYNRIN-LIKE"/>
    <property type="match status" value="1"/>
</dbReference>
<evidence type="ECO:0000256" key="5">
    <source>
        <dbReference type="ARBA" id="ARBA00022722"/>
    </source>
</evidence>
<dbReference type="GO" id="GO:0006508">
    <property type="term" value="P:proteolysis"/>
    <property type="evidence" value="ECO:0007669"/>
    <property type="project" value="UniProtKB-KW"/>
</dbReference>
<proteinExistence type="predicted"/>
<dbReference type="SUPFAM" id="SSF50630">
    <property type="entry name" value="Acid proteases"/>
    <property type="match status" value="1"/>
</dbReference>
<evidence type="ECO:0000313" key="16">
    <source>
        <dbReference type="Proteomes" id="UP000653454"/>
    </source>
</evidence>
<dbReference type="PROSITE" id="PS00141">
    <property type="entry name" value="ASP_PROTEASE"/>
    <property type="match status" value="1"/>
</dbReference>
<dbReference type="AlphaFoldDB" id="A0A8S4GDN5"/>
<evidence type="ECO:0000256" key="10">
    <source>
        <dbReference type="ARBA" id="ARBA00022908"/>
    </source>
</evidence>
<evidence type="ECO:0000256" key="4">
    <source>
        <dbReference type="ARBA" id="ARBA00022695"/>
    </source>
</evidence>
<dbReference type="Gene3D" id="2.40.70.10">
    <property type="entry name" value="Acid Proteases"/>
    <property type="match status" value="1"/>
</dbReference>
<dbReference type="GO" id="GO:0004190">
    <property type="term" value="F:aspartic-type endopeptidase activity"/>
    <property type="evidence" value="ECO:0007669"/>
    <property type="project" value="InterPro"/>
</dbReference>
<keyword evidence="3" id="KW-0808">Transferase</keyword>
<dbReference type="InterPro" id="IPR050951">
    <property type="entry name" value="Retrovirus_Pol_polyprotein"/>
</dbReference>
<dbReference type="PROSITE" id="PS50175">
    <property type="entry name" value="ASP_PROT_RETROV"/>
    <property type="match status" value="1"/>
</dbReference>
<keyword evidence="8" id="KW-0460">Magnesium</keyword>
<keyword evidence="4" id="KW-0548">Nucleotidyltransferase</keyword>
<comment type="caution">
    <text evidence="15">The sequence shown here is derived from an EMBL/GenBank/DDBJ whole genome shotgun (WGS) entry which is preliminary data.</text>
</comment>
<dbReference type="GO" id="GO:0015074">
    <property type="term" value="P:DNA integration"/>
    <property type="evidence" value="ECO:0007669"/>
    <property type="project" value="UniProtKB-KW"/>
</dbReference>
<evidence type="ECO:0000256" key="2">
    <source>
        <dbReference type="ARBA" id="ARBA00022670"/>
    </source>
</evidence>
<dbReference type="FunFam" id="3.10.10.10:FF:000007">
    <property type="entry name" value="Retrovirus-related Pol polyprotein from transposon 17.6-like Protein"/>
    <property type="match status" value="1"/>
</dbReference>
<keyword evidence="16" id="KW-1185">Reference proteome</keyword>
<dbReference type="Pfam" id="PF00078">
    <property type="entry name" value="RVT_1"/>
    <property type="match status" value="1"/>
</dbReference>
<dbReference type="Pfam" id="PF17919">
    <property type="entry name" value="RT_RNaseH_2"/>
    <property type="match status" value="1"/>
</dbReference>
<dbReference type="InterPro" id="IPR021109">
    <property type="entry name" value="Peptidase_aspartic_dom_sf"/>
</dbReference>
<keyword evidence="11" id="KW-0695">RNA-directed DNA polymerase</keyword>
<dbReference type="FunFam" id="3.10.20.370:FF:000001">
    <property type="entry name" value="Retrovirus-related Pol polyprotein from transposon 17.6-like protein"/>
    <property type="match status" value="1"/>
</dbReference>
<evidence type="ECO:0000256" key="9">
    <source>
        <dbReference type="ARBA" id="ARBA00022884"/>
    </source>
</evidence>
<dbReference type="InterPro" id="IPR000477">
    <property type="entry name" value="RT_dom"/>
</dbReference>
<evidence type="ECO:0000256" key="7">
    <source>
        <dbReference type="ARBA" id="ARBA00022801"/>
    </source>
</evidence>
<keyword evidence="12" id="KW-0511">Multifunctional enzyme</keyword>
<evidence type="ECO:0000313" key="15">
    <source>
        <dbReference type="EMBL" id="CAG9138024.1"/>
    </source>
</evidence>
<feature type="domain" description="Reverse transcriptase" evidence="14">
    <location>
        <begin position="180"/>
        <end position="357"/>
    </location>
</feature>
<dbReference type="GO" id="GO:0004519">
    <property type="term" value="F:endonuclease activity"/>
    <property type="evidence" value="ECO:0007669"/>
    <property type="project" value="UniProtKB-KW"/>
</dbReference>
<dbReference type="Gene3D" id="3.30.70.270">
    <property type="match status" value="2"/>
</dbReference>
<evidence type="ECO:0000256" key="12">
    <source>
        <dbReference type="ARBA" id="ARBA00023268"/>
    </source>
</evidence>
<feature type="domain" description="Peptidase A2" evidence="13">
    <location>
        <begin position="1"/>
        <end position="74"/>
    </location>
</feature>
<evidence type="ECO:0000256" key="8">
    <source>
        <dbReference type="ARBA" id="ARBA00022842"/>
    </source>
</evidence>
<evidence type="ECO:0000259" key="13">
    <source>
        <dbReference type="PROSITE" id="PS50175"/>
    </source>
</evidence>
<dbReference type="InterPro" id="IPR001995">
    <property type="entry name" value="Peptidase_A2_cat"/>
</dbReference>
<evidence type="ECO:0000259" key="14">
    <source>
        <dbReference type="PROSITE" id="PS50878"/>
    </source>
</evidence>
<dbReference type="FunFam" id="3.30.70.270:FF:000020">
    <property type="entry name" value="Transposon Tf2-6 polyprotein-like Protein"/>
    <property type="match status" value="1"/>
</dbReference>
<accession>A0A8S4GDN5</accession>
<keyword evidence="5" id="KW-0540">Nuclease</keyword>
<dbReference type="CDD" id="cd09274">
    <property type="entry name" value="RNase_HI_RT_Ty3"/>
    <property type="match status" value="1"/>
</dbReference>
<dbReference type="InterPro" id="IPR001969">
    <property type="entry name" value="Aspartic_peptidase_AS"/>
</dbReference>
<keyword evidence="7" id="KW-0378">Hydrolase</keyword>
<protein>
    <recommendedName>
        <fullName evidence="1">RNA-directed DNA polymerase</fullName>
        <ecNumber evidence="1">2.7.7.49</ecNumber>
    </recommendedName>
</protein>
<dbReference type="EMBL" id="CAJHNJ030000480">
    <property type="protein sequence ID" value="CAG9138024.1"/>
    <property type="molecule type" value="Genomic_DNA"/>
</dbReference>
<dbReference type="CDD" id="cd01647">
    <property type="entry name" value="RT_LTR"/>
    <property type="match status" value="1"/>
</dbReference>
<evidence type="ECO:0000256" key="11">
    <source>
        <dbReference type="ARBA" id="ARBA00022918"/>
    </source>
</evidence>
<keyword evidence="2" id="KW-0645">Protease</keyword>
<keyword evidence="9" id="KW-0694">RNA-binding</keyword>
<dbReference type="Gene3D" id="3.10.10.10">
    <property type="entry name" value="HIV Type 1 Reverse Transcriptase, subunit A, domain 1"/>
    <property type="match status" value="1"/>
</dbReference>
<name>A0A8S4GDN5_PLUXY</name>
<dbReference type="PROSITE" id="PS50878">
    <property type="entry name" value="RT_POL"/>
    <property type="match status" value="1"/>
</dbReference>
<dbReference type="InterPro" id="IPR043128">
    <property type="entry name" value="Rev_trsase/Diguanyl_cyclase"/>
</dbReference>
<dbReference type="InterPro" id="IPR043502">
    <property type="entry name" value="DNA/RNA_pol_sf"/>
</dbReference>
<gene>
    <name evidence="15" type="ORF">PLXY2_LOCUS16277</name>
</gene>
<dbReference type="GO" id="GO:0003723">
    <property type="term" value="F:RNA binding"/>
    <property type="evidence" value="ECO:0007669"/>
    <property type="project" value="UniProtKB-KW"/>
</dbReference>
<evidence type="ECO:0000256" key="3">
    <source>
        <dbReference type="ARBA" id="ARBA00022679"/>
    </source>
</evidence>
<organism evidence="15 16">
    <name type="scientific">Plutella xylostella</name>
    <name type="common">Diamondback moth</name>
    <name type="synonym">Plutella maculipennis</name>
    <dbReference type="NCBI Taxonomy" id="51655"/>
    <lineage>
        <taxon>Eukaryota</taxon>
        <taxon>Metazoa</taxon>
        <taxon>Ecdysozoa</taxon>
        <taxon>Arthropoda</taxon>
        <taxon>Hexapoda</taxon>
        <taxon>Insecta</taxon>
        <taxon>Pterygota</taxon>
        <taxon>Neoptera</taxon>
        <taxon>Endopterygota</taxon>
        <taxon>Lepidoptera</taxon>
        <taxon>Glossata</taxon>
        <taxon>Ditrysia</taxon>
        <taxon>Yponomeutoidea</taxon>
        <taxon>Plutellidae</taxon>
        <taxon>Plutella</taxon>
    </lineage>
</organism>